<evidence type="ECO:0000313" key="2">
    <source>
        <dbReference type="Proteomes" id="UP001433508"/>
    </source>
</evidence>
<organism evidence="1 2">
    <name type="scientific">Lipomyces kononenkoae</name>
    <name type="common">Yeast</name>
    <dbReference type="NCBI Taxonomy" id="34357"/>
    <lineage>
        <taxon>Eukaryota</taxon>
        <taxon>Fungi</taxon>
        <taxon>Dikarya</taxon>
        <taxon>Ascomycota</taxon>
        <taxon>Saccharomycotina</taxon>
        <taxon>Lipomycetes</taxon>
        <taxon>Lipomycetales</taxon>
        <taxon>Lipomycetaceae</taxon>
        <taxon>Lipomyces</taxon>
    </lineage>
</organism>
<dbReference type="Proteomes" id="UP001433508">
    <property type="component" value="Unassembled WGS sequence"/>
</dbReference>
<keyword evidence="2" id="KW-1185">Reference proteome</keyword>
<name>A0ACC3SRY3_LIPKO</name>
<sequence length="196" mass="21916">MPRQLTEEQIDDLIYSARVDDLHTLKSIVERLSKDLSQSETDILLQAIDPYSKSTPLHMSCANGHLEIVEYILSKFPSSPSATNPSIVTLQNDSGNTPLHWACLNGHQKIIERLCDSGADPFVKNLAGQDCFFQAENNEKLDVVDYLLQRFQDVLDEDGDAKAEEEEADNREHESKPETGAMGEKLESLDINENGI</sequence>
<protein>
    <submittedName>
        <fullName evidence="1">Ankyrin repeat-containing domain protein</fullName>
    </submittedName>
</protein>
<evidence type="ECO:0000313" key="1">
    <source>
        <dbReference type="EMBL" id="KAK9234393.1"/>
    </source>
</evidence>
<proteinExistence type="predicted"/>
<gene>
    <name evidence="1" type="ORF">V1525DRAFT_422292</name>
</gene>
<comment type="caution">
    <text evidence="1">The sequence shown here is derived from an EMBL/GenBank/DDBJ whole genome shotgun (WGS) entry which is preliminary data.</text>
</comment>
<reference evidence="2" key="1">
    <citation type="journal article" date="2024" name="Front. Bioeng. Biotechnol.">
        <title>Genome-scale model development and genomic sequencing of the oleaginous clade Lipomyces.</title>
        <authorList>
            <person name="Czajka J.J."/>
            <person name="Han Y."/>
            <person name="Kim J."/>
            <person name="Mondo S.J."/>
            <person name="Hofstad B.A."/>
            <person name="Robles A."/>
            <person name="Haridas S."/>
            <person name="Riley R."/>
            <person name="LaButti K."/>
            <person name="Pangilinan J."/>
            <person name="Andreopoulos W."/>
            <person name="Lipzen A."/>
            <person name="Yan J."/>
            <person name="Wang M."/>
            <person name="Ng V."/>
            <person name="Grigoriev I.V."/>
            <person name="Spatafora J.W."/>
            <person name="Magnuson J.K."/>
            <person name="Baker S.E."/>
            <person name="Pomraning K.R."/>
        </authorList>
    </citation>
    <scope>NUCLEOTIDE SEQUENCE [LARGE SCALE GENOMIC DNA]</scope>
    <source>
        <strain evidence="2">CBS 7786</strain>
    </source>
</reference>
<accession>A0ACC3SRY3</accession>
<dbReference type="EMBL" id="MU971481">
    <property type="protein sequence ID" value="KAK9234393.1"/>
    <property type="molecule type" value="Genomic_DNA"/>
</dbReference>